<feature type="chain" id="PRO_5003092108" evidence="1">
    <location>
        <begin position="32"/>
        <end position="205"/>
    </location>
</feature>
<dbReference type="KEGG" id="sno:Snov_0265"/>
<proteinExistence type="predicted"/>
<evidence type="ECO:0000313" key="2">
    <source>
        <dbReference type="EMBL" id="ADH87599.1"/>
    </source>
</evidence>
<keyword evidence="3" id="KW-1185">Reference proteome</keyword>
<protein>
    <submittedName>
        <fullName evidence="2">Uncharacterized protein</fullName>
    </submittedName>
</protein>
<name>D7A1Y3_ANCN5</name>
<accession>D7A1Y3</accession>
<dbReference type="AlphaFoldDB" id="D7A1Y3"/>
<dbReference type="HOGENOM" id="CLU_1336838_0_0_5"/>
<dbReference type="EMBL" id="CP002026">
    <property type="protein sequence ID" value="ADH87599.1"/>
    <property type="molecule type" value="Genomic_DNA"/>
</dbReference>
<dbReference type="RefSeq" id="WP_013165104.1">
    <property type="nucleotide sequence ID" value="NC_014217.1"/>
</dbReference>
<evidence type="ECO:0000256" key="1">
    <source>
        <dbReference type="SAM" id="SignalP"/>
    </source>
</evidence>
<dbReference type="Proteomes" id="UP000006633">
    <property type="component" value="Chromosome"/>
</dbReference>
<organism evidence="2 3">
    <name type="scientific">Ancylobacter novellus (strain ATCC 8093 / DSM 506 / JCM 20403 / CCM 1077 / IAM 12100 / NBRC 12443 / NCIMB 10456)</name>
    <name type="common">Starkeya novella</name>
    <dbReference type="NCBI Taxonomy" id="639283"/>
    <lineage>
        <taxon>Bacteria</taxon>
        <taxon>Pseudomonadati</taxon>
        <taxon>Pseudomonadota</taxon>
        <taxon>Alphaproteobacteria</taxon>
        <taxon>Hyphomicrobiales</taxon>
        <taxon>Xanthobacteraceae</taxon>
        <taxon>Ancylobacter</taxon>
    </lineage>
</organism>
<sequence length="205" mass="20601">MSKARLPQLFRTLLPIALVAAGLAAAAPASAQNGPIIVGPPPGSGLGGSGLPYIPPPGSQDRGVPPDFQTYPLLNRIFGTGGAIFPGYVSPSGGRNDADRLAYLTGGGQGRMIFAAGTADQLCQMGQAPRIRVVTAPATVKIKFDIGSFTATGTDAGSKRCVGGQAGGARVFASGSAPLGSTVTLRVSYPLNGPSYTHVVALPAK</sequence>
<dbReference type="OrthoDB" id="8454089at2"/>
<keyword evidence="1" id="KW-0732">Signal</keyword>
<evidence type="ECO:0000313" key="3">
    <source>
        <dbReference type="Proteomes" id="UP000006633"/>
    </source>
</evidence>
<feature type="signal peptide" evidence="1">
    <location>
        <begin position="1"/>
        <end position="31"/>
    </location>
</feature>
<dbReference type="eggNOG" id="ENOG50343IB">
    <property type="taxonomic scope" value="Bacteria"/>
</dbReference>
<dbReference type="STRING" id="639283.Snov_0265"/>
<reference evidence="2 3" key="1">
    <citation type="journal article" date="2012" name="Stand. Genomic Sci.">
        <title>Complete genome sequence of the facultatively chemolithoautotrophic and methylotrophic alpha Proteobacterium Starkeya novella type strain (ATCC 8093(T)).</title>
        <authorList>
            <person name="Kappler U."/>
            <person name="Davenport K."/>
            <person name="Beatson S."/>
            <person name="Lucas S."/>
            <person name="Lapidus A."/>
            <person name="Copeland A."/>
            <person name="Berry K.W."/>
            <person name="Glavina Del Rio T."/>
            <person name="Hammon N."/>
            <person name="Dalin E."/>
            <person name="Tice H."/>
            <person name="Pitluck S."/>
            <person name="Richardson P."/>
            <person name="Bruce D."/>
            <person name="Goodwin L.A."/>
            <person name="Han C."/>
            <person name="Tapia R."/>
            <person name="Detter J.C."/>
            <person name="Chang Y.J."/>
            <person name="Jeffries C.D."/>
            <person name="Land M."/>
            <person name="Hauser L."/>
            <person name="Kyrpides N.C."/>
            <person name="Goker M."/>
            <person name="Ivanova N."/>
            <person name="Klenk H.P."/>
            <person name="Woyke T."/>
        </authorList>
    </citation>
    <scope>NUCLEOTIDE SEQUENCE [LARGE SCALE GENOMIC DNA]</scope>
    <source>
        <strain evidence="3">ATCC 8093 / DSM 506 / JCM 20403 / CCM 1077 / IAM 12100 / NBRC 12443 / NCIMB 10456</strain>
    </source>
</reference>
<gene>
    <name evidence="2" type="ordered locus">Snov_0265</name>
</gene>